<dbReference type="Gene3D" id="3.30.910.20">
    <property type="entry name" value="Skp domain"/>
    <property type="match status" value="1"/>
</dbReference>
<keyword evidence="3" id="KW-1185">Reference proteome</keyword>
<dbReference type="InterPro" id="IPR024930">
    <property type="entry name" value="Skp_dom_sf"/>
</dbReference>
<gene>
    <name evidence="2" type="ORF">TP2_09435</name>
</gene>
<dbReference type="GO" id="GO:0051082">
    <property type="term" value="F:unfolded protein binding"/>
    <property type="evidence" value="ECO:0007669"/>
    <property type="project" value="InterPro"/>
</dbReference>
<evidence type="ECO:0008006" key="4">
    <source>
        <dbReference type="Google" id="ProtNLM"/>
    </source>
</evidence>
<dbReference type="Proteomes" id="UP000027432">
    <property type="component" value="Unassembled WGS sequence"/>
</dbReference>
<feature type="region of interest" description="Disordered" evidence="1">
    <location>
        <begin position="176"/>
        <end position="267"/>
    </location>
</feature>
<evidence type="ECO:0000313" key="2">
    <source>
        <dbReference type="EMBL" id="KEO51690.1"/>
    </source>
</evidence>
<dbReference type="SMART" id="SM00935">
    <property type="entry name" value="OmpH"/>
    <property type="match status" value="1"/>
</dbReference>
<sequence length="267" mass="27146">MLTGAVLVAAPVAVFAQGTGSASVTHPQSPVLTLDWERLYTESLWGKRVAKEIDAASASLRQENNRIAGQLEAEERDLTTQRASMAPADFQKAAEAFDKRATEIRAAQKAKADAIQSQLNAERQAFISAAMPLIDEVLAARGAAVVLDSRVIIRGLASADITAALAQRVDTEIGDGAGRVPATVPASGGTTTGDSAGATGNATNPGDGADAMTAPATDDGVYVDDSANRATETGADPVLQGGAAPTPETPLGLPMPSVPTGDQSGAN</sequence>
<accession>A0A074J758</accession>
<evidence type="ECO:0000313" key="3">
    <source>
        <dbReference type="Proteomes" id="UP000027432"/>
    </source>
</evidence>
<name>A0A074J758_9RHOB</name>
<dbReference type="Pfam" id="PF03938">
    <property type="entry name" value="OmpH"/>
    <property type="match status" value="1"/>
</dbReference>
<proteinExistence type="predicted"/>
<reference evidence="2 3" key="1">
    <citation type="submission" date="2013-07" db="EMBL/GenBank/DDBJ databases">
        <title>Thioclava pacifica DSM 10166 Genome Sequencing.</title>
        <authorList>
            <person name="Lai Q."/>
            <person name="Shao Z."/>
        </authorList>
    </citation>
    <scope>NUCLEOTIDE SEQUENCE [LARGE SCALE GENOMIC DNA]</scope>
    <source>
        <strain evidence="2 3">DSM 10166</strain>
    </source>
</reference>
<comment type="caution">
    <text evidence="2">The sequence shown here is derived from an EMBL/GenBank/DDBJ whole genome shotgun (WGS) entry which is preliminary data.</text>
</comment>
<protein>
    <recommendedName>
        <fullName evidence="4">Outer membrane chaperone Skp</fullName>
    </recommendedName>
</protein>
<dbReference type="EMBL" id="AUND01000034">
    <property type="protein sequence ID" value="KEO51690.1"/>
    <property type="molecule type" value="Genomic_DNA"/>
</dbReference>
<organism evidence="2 3">
    <name type="scientific">Thioclava pacifica DSM 10166</name>
    <dbReference type="NCBI Taxonomy" id="1353537"/>
    <lineage>
        <taxon>Bacteria</taxon>
        <taxon>Pseudomonadati</taxon>
        <taxon>Pseudomonadota</taxon>
        <taxon>Alphaproteobacteria</taxon>
        <taxon>Rhodobacterales</taxon>
        <taxon>Paracoccaceae</taxon>
        <taxon>Thioclava</taxon>
    </lineage>
</organism>
<dbReference type="SUPFAM" id="SSF111384">
    <property type="entry name" value="OmpH-like"/>
    <property type="match status" value="1"/>
</dbReference>
<dbReference type="eggNOG" id="COG2825">
    <property type="taxonomic scope" value="Bacteria"/>
</dbReference>
<evidence type="ECO:0000256" key="1">
    <source>
        <dbReference type="SAM" id="MobiDB-lite"/>
    </source>
</evidence>
<dbReference type="AlphaFoldDB" id="A0A074J758"/>
<dbReference type="STRING" id="1353537.TP2_09435"/>
<feature type="compositionally biased region" description="Low complexity" evidence="1">
    <location>
        <begin position="186"/>
        <end position="204"/>
    </location>
</feature>
<dbReference type="InterPro" id="IPR005632">
    <property type="entry name" value="Chaperone_Skp"/>
</dbReference>